<evidence type="ECO:0008006" key="3">
    <source>
        <dbReference type="Google" id="ProtNLM"/>
    </source>
</evidence>
<dbReference type="OrthoDB" id="5979581at2759"/>
<dbReference type="EMBL" id="KZ678558">
    <property type="protein sequence ID" value="PSR79708.1"/>
    <property type="molecule type" value="Genomic_DNA"/>
</dbReference>
<dbReference type="InParanoid" id="A0A2T2ZYL1"/>
<dbReference type="Proteomes" id="UP000241462">
    <property type="component" value="Unassembled WGS sequence"/>
</dbReference>
<reference evidence="1 2" key="1">
    <citation type="journal article" date="2018" name="Mycol. Prog.">
        <title>Coniella lustricola, a new species from submerged detritus.</title>
        <authorList>
            <person name="Raudabaugh D.B."/>
            <person name="Iturriaga T."/>
            <person name="Carver A."/>
            <person name="Mondo S."/>
            <person name="Pangilinan J."/>
            <person name="Lipzen A."/>
            <person name="He G."/>
            <person name="Amirebrahimi M."/>
            <person name="Grigoriev I.V."/>
            <person name="Miller A.N."/>
        </authorList>
    </citation>
    <scope>NUCLEOTIDE SEQUENCE [LARGE SCALE GENOMIC DNA]</scope>
    <source>
        <strain evidence="1 2">B22-T-1</strain>
    </source>
</reference>
<organism evidence="1 2">
    <name type="scientific">Coniella lustricola</name>
    <dbReference type="NCBI Taxonomy" id="2025994"/>
    <lineage>
        <taxon>Eukaryota</taxon>
        <taxon>Fungi</taxon>
        <taxon>Dikarya</taxon>
        <taxon>Ascomycota</taxon>
        <taxon>Pezizomycotina</taxon>
        <taxon>Sordariomycetes</taxon>
        <taxon>Sordariomycetidae</taxon>
        <taxon>Diaporthales</taxon>
        <taxon>Schizoparmaceae</taxon>
        <taxon>Coniella</taxon>
    </lineage>
</organism>
<evidence type="ECO:0000313" key="1">
    <source>
        <dbReference type="EMBL" id="PSR79708.1"/>
    </source>
</evidence>
<accession>A0A2T2ZYL1</accession>
<evidence type="ECO:0000313" key="2">
    <source>
        <dbReference type="Proteomes" id="UP000241462"/>
    </source>
</evidence>
<keyword evidence="2" id="KW-1185">Reference proteome</keyword>
<dbReference type="AlphaFoldDB" id="A0A2T2ZYL1"/>
<protein>
    <recommendedName>
        <fullName evidence="3">Protein kinase domain-containing protein</fullName>
    </recommendedName>
</protein>
<gene>
    <name evidence="1" type="ORF">BD289DRAFT_88652</name>
</gene>
<sequence length="99" mass="11505">MLTPPILIQQMMAFDLNGLPPRWRKQCQFMSQDLSNERDQPLSVKDWLNEVYFEQDKSSELTANDIAQIGELISRLLKMEPSLRATTTNILDNSWFKSS</sequence>
<dbReference type="Gene3D" id="1.10.510.10">
    <property type="entry name" value="Transferase(Phosphotransferase) domain 1"/>
    <property type="match status" value="1"/>
</dbReference>
<proteinExistence type="predicted"/>
<name>A0A2T2ZYL1_9PEZI</name>